<sequence length="689" mass="74092">MGAEAGLSVSEAKQDRIVGIDLGTTNSLVAFMQGDHPVVIPGEDGSNLVPSVVAIPEAGQEQRRVIVGNPARAWLVSTPGRVIYSAKRLMGRGVEDVQEELKLFPFHLASGIQPGEVLRLDLGGQQFTPPEISAYVLRQLKKNAERYFGTPVTKAVITVPAYFNDAQRQATKDAGRMAGLEVLRLVNEPTAAALAYGLDREKAGIVAVYDLGGGTFDISILKLHEGIFEVIATNGDTHLGGDDIDNLLIAIALDDIRGELGPDFQSGDLTTSAEAIQAIRKAVIEAKIALSASDAARLDVTLPDGRSYRREITREQFEQIIQPILQRTLGPCLQAMKDAGIAPGQIDEAVLVGGSTRIPAVRRLTDQVFHLSARGKKPHTDLNPDEVVALGAAVQAHILEGGSKATEDMLLLDVTPLSLGIEALGGVVAKIIQRNSTIPASATEHFTTGVDGQTSVAIHVVQGERELAKDCRSLARFDLKGIPPMTAGLPRIEVRFLIDANGILHVSAREQRSGKEAEIEVKPTYGLTDEQVESMILESFDYAEADFHQRLLIEARNEAENILDKVEKAAKNPAWQRLTEDERAQIALREQELQSAKQGDDAKAVRAAIESLDKATHRLAELMMDAAVSSALHGETMATAGEKLGQGPTAPHPFAPAEINNGRATGTEGNDSAETNERTSADRDERQSR</sequence>
<dbReference type="NCBIfam" id="NF001413">
    <property type="entry name" value="PRK00290.1"/>
    <property type="match status" value="1"/>
</dbReference>
<evidence type="ECO:0000256" key="6">
    <source>
        <dbReference type="SAM" id="Coils"/>
    </source>
</evidence>
<evidence type="ECO:0000256" key="5">
    <source>
        <dbReference type="RuleBase" id="RU003322"/>
    </source>
</evidence>
<dbReference type="InterPro" id="IPR010236">
    <property type="entry name" value="ISC_FeS_clus_asmbl_HscA"/>
</dbReference>
<dbReference type="InterPro" id="IPR029048">
    <property type="entry name" value="HSP70_C_sf"/>
</dbReference>
<dbReference type="GO" id="GO:0016887">
    <property type="term" value="F:ATP hydrolysis activity"/>
    <property type="evidence" value="ECO:0007669"/>
    <property type="project" value="InterPro"/>
</dbReference>
<dbReference type="SUPFAM" id="SSF100934">
    <property type="entry name" value="Heat shock protein 70kD (HSP70), C-terminal subdomain"/>
    <property type="match status" value="1"/>
</dbReference>
<dbReference type="GO" id="GO:0140662">
    <property type="term" value="F:ATP-dependent protein folding chaperone"/>
    <property type="evidence" value="ECO:0007669"/>
    <property type="project" value="InterPro"/>
</dbReference>
<evidence type="ECO:0000256" key="2">
    <source>
        <dbReference type="ARBA" id="ARBA00022741"/>
    </source>
</evidence>
<keyword evidence="9" id="KW-1185">Reference proteome</keyword>
<dbReference type="GO" id="GO:0016226">
    <property type="term" value="P:iron-sulfur cluster assembly"/>
    <property type="evidence" value="ECO:0007669"/>
    <property type="project" value="InterPro"/>
</dbReference>
<proteinExistence type="inferred from homology"/>
<feature type="compositionally biased region" description="Polar residues" evidence="7">
    <location>
        <begin position="662"/>
        <end position="673"/>
    </location>
</feature>
<dbReference type="RefSeq" id="WP_117303575.1">
    <property type="nucleotide sequence ID" value="NZ_QVQT02000009.1"/>
</dbReference>
<keyword evidence="3 5" id="KW-0067">ATP-binding</keyword>
<evidence type="ECO:0000256" key="4">
    <source>
        <dbReference type="ARBA" id="ARBA00023186"/>
    </source>
</evidence>
<dbReference type="SUPFAM" id="SSF53067">
    <property type="entry name" value="Actin-like ATPase domain"/>
    <property type="match status" value="2"/>
</dbReference>
<evidence type="ECO:0000313" key="8">
    <source>
        <dbReference type="EMBL" id="RFU14872.1"/>
    </source>
</evidence>
<dbReference type="AlphaFoldDB" id="A0A372IIU8"/>
<dbReference type="InterPro" id="IPR013126">
    <property type="entry name" value="Hsp_70_fam"/>
</dbReference>
<feature type="region of interest" description="Disordered" evidence="7">
    <location>
        <begin position="641"/>
        <end position="689"/>
    </location>
</feature>
<reference evidence="8 9" key="1">
    <citation type="submission" date="2018-08" db="EMBL/GenBank/DDBJ databases">
        <title>Acidipila sp. 4G-K13, an acidobacterium isolated from forest soil.</title>
        <authorList>
            <person name="Gao Z.-H."/>
            <person name="Qiu L.-H."/>
        </authorList>
    </citation>
    <scope>NUCLEOTIDE SEQUENCE [LARGE SCALE GENOMIC DNA]</scope>
    <source>
        <strain evidence="8 9">4G-K13</strain>
    </source>
</reference>
<comment type="caution">
    <text evidence="8">The sequence shown here is derived from an EMBL/GenBank/DDBJ whole genome shotgun (WGS) entry which is preliminary data.</text>
</comment>
<accession>A0A372IIU8</accession>
<gene>
    <name evidence="8" type="primary">hscA</name>
    <name evidence="8" type="ORF">D0Y96_19950</name>
</gene>
<evidence type="ECO:0000256" key="3">
    <source>
        <dbReference type="ARBA" id="ARBA00022840"/>
    </source>
</evidence>
<dbReference type="PROSITE" id="PS00297">
    <property type="entry name" value="HSP70_1"/>
    <property type="match status" value="1"/>
</dbReference>
<dbReference type="GO" id="GO:0005524">
    <property type="term" value="F:ATP binding"/>
    <property type="evidence" value="ECO:0007669"/>
    <property type="project" value="UniProtKB-KW"/>
</dbReference>
<dbReference type="Gene3D" id="3.90.640.10">
    <property type="entry name" value="Actin, Chain A, domain 4"/>
    <property type="match status" value="1"/>
</dbReference>
<dbReference type="Gene3D" id="2.60.34.10">
    <property type="entry name" value="Substrate Binding Domain Of DNAk, Chain A, domain 1"/>
    <property type="match status" value="1"/>
</dbReference>
<dbReference type="NCBIfam" id="NF003520">
    <property type="entry name" value="PRK05183.1"/>
    <property type="match status" value="1"/>
</dbReference>
<evidence type="ECO:0000313" key="9">
    <source>
        <dbReference type="Proteomes" id="UP000264702"/>
    </source>
</evidence>
<dbReference type="Pfam" id="PF00012">
    <property type="entry name" value="HSP70"/>
    <property type="match status" value="1"/>
</dbReference>
<evidence type="ECO:0000256" key="7">
    <source>
        <dbReference type="SAM" id="MobiDB-lite"/>
    </source>
</evidence>
<keyword evidence="4" id="KW-0143">Chaperone</keyword>
<feature type="compositionally biased region" description="Basic and acidic residues" evidence="7">
    <location>
        <begin position="675"/>
        <end position="689"/>
    </location>
</feature>
<dbReference type="EMBL" id="QVQT01000009">
    <property type="protein sequence ID" value="RFU14872.1"/>
    <property type="molecule type" value="Genomic_DNA"/>
</dbReference>
<dbReference type="InterPro" id="IPR029047">
    <property type="entry name" value="HSP70_peptide-bd_sf"/>
</dbReference>
<dbReference type="InterPro" id="IPR018181">
    <property type="entry name" value="Heat_shock_70_CS"/>
</dbReference>
<dbReference type="PANTHER" id="PTHR19375">
    <property type="entry name" value="HEAT SHOCK PROTEIN 70KDA"/>
    <property type="match status" value="1"/>
</dbReference>
<dbReference type="Proteomes" id="UP000264702">
    <property type="component" value="Unassembled WGS sequence"/>
</dbReference>
<evidence type="ECO:0000256" key="1">
    <source>
        <dbReference type="ARBA" id="ARBA00007381"/>
    </source>
</evidence>
<keyword evidence="2 5" id="KW-0547">Nucleotide-binding</keyword>
<name>A0A372IIU8_9BACT</name>
<dbReference type="Gene3D" id="3.30.420.40">
    <property type="match status" value="2"/>
</dbReference>
<keyword evidence="6" id="KW-0175">Coiled coil</keyword>
<feature type="coiled-coil region" evidence="6">
    <location>
        <begin position="545"/>
        <end position="572"/>
    </location>
</feature>
<organism evidence="8 9">
    <name type="scientific">Paracidobacterium acidisoli</name>
    <dbReference type="NCBI Taxonomy" id="2303751"/>
    <lineage>
        <taxon>Bacteria</taxon>
        <taxon>Pseudomonadati</taxon>
        <taxon>Acidobacteriota</taxon>
        <taxon>Terriglobia</taxon>
        <taxon>Terriglobales</taxon>
        <taxon>Acidobacteriaceae</taxon>
        <taxon>Paracidobacterium</taxon>
    </lineage>
</organism>
<dbReference type="Gene3D" id="1.20.1270.10">
    <property type="match status" value="1"/>
</dbReference>
<dbReference type="FunFam" id="3.90.640.10:FF:000003">
    <property type="entry name" value="Molecular chaperone DnaK"/>
    <property type="match status" value="1"/>
</dbReference>
<dbReference type="NCBIfam" id="TIGR01991">
    <property type="entry name" value="HscA"/>
    <property type="match status" value="1"/>
</dbReference>
<dbReference type="GO" id="GO:0051082">
    <property type="term" value="F:unfolded protein binding"/>
    <property type="evidence" value="ECO:0007669"/>
    <property type="project" value="InterPro"/>
</dbReference>
<comment type="similarity">
    <text evidence="1 5">Belongs to the heat shock protein 70 family.</text>
</comment>
<dbReference type="InterPro" id="IPR043129">
    <property type="entry name" value="ATPase_NBD"/>
</dbReference>
<protein>
    <submittedName>
        <fullName evidence="8">Fe-S protein assembly chaperone HscA</fullName>
    </submittedName>
</protein>
<dbReference type="OrthoDB" id="9766019at2"/>
<dbReference type="PROSITE" id="PS00329">
    <property type="entry name" value="HSP70_2"/>
    <property type="match status" value="1"/>
</dbReference>
<dbReference type="PRINTS" id="PR00301">
    <property type="entry name" value="HEATSHOCK70"/>
</dbReference>
<dbReference type="SUPFAM" id="SSF100920">
    <property type="entry name" value="Heat shock protein 70kD (HSP70), peptide-binding domain"/>
    <property type="match status" value="1"/>
</dbReference>